<dbReference type="Pfam" id="PF20129">
    <property type="entry name" value="DUF6519"/>
    <property type="match status" value="2"/>
</dbReference>
<feature type="domain" description="Right handed beta helix" evidence="2">
    <location>
        <begin position="773"/>
        <end position="911"/>
    </location>
</feature>
<dbReference type="STRING" id="871652.SAMN04515673_104209"/>
<dbReference type="Proteomes" id="UP000199302">
    <property type="component" value="Unassembled WGS sequence"/>
</dbReference>
<dbReference type="Gene3D" id="2.160.20.10">
    <property type="entry name" value="Single-stranded right-handed beta-helix, Pectin lyase-like"/>
    <property type="match status" value="2"/>
</dbReference>
<dbReference type="SMART" id="SM00710">
    <property type="entry name" value="PbH1"/>
    <property type="match status" value="7"/>
</dbReference>
<evidence type="ECO:0000256" key="1">
    <source>
        <dbReference type="ARBA" id="ARBA00022737"/>
    </source>
</evidence>
<organism evidence="3 4">
    <name type="scientific">Poseidonocella sedimentorum</name>
    <dbReference type="NCBI Taxonomy" id="871652"/>
    <lineage>
        <taxon>Bacteria</taxon>
        <taxon>Pseudomonadati</taxon>
        <taxon>Pseudomonadota</taxon>
        <taxon>Alphaproteobacteria</taxon>
        <taxon>Rhodobacterales</taxon>
        <taxon>Roseobacteraceae</taxon>
        <taxon>Poseidonocella</taxon>
    </lineage>
</organism>
<keyword evidence="1" id="KW-0677">Repeat</keyword>
<proteinExistence type="predicted"/>
<dbReference type="EMBL" id="FOYI01000004">
    <property type="protein sequence ID" value="SFR07308.1"/>
    <property type="molecule type" value="Genomic_DNA"/>
</dbReference>
<protein>
    <submittedName>
        <fullName evidence="3">Copper-binding protein (NosD)</fullName>
    </submittedName>
</protein>
<dbReference type="RefSeq" id="WP_092079096.1">
    <property type="nucleotide sequence ID" value="NZ_FOYI01000004.1"/>
</dbReference>
<sequence length="1116" mass="117941">MTIDISRKTFDPARNTAWTTTMQGRVATDAPVNEDRTLVDRRLRALMTDLIGRCGYPAAWPTSFEITVAGGALFVGPGRYYVDGHVAEFFGAEARIFDPVLSEARRDGPVAFDAQPYRPGAAPDAPEGGRHLIYLDVWQRDVTALQDATILDPAIPVDTFARRQTVWQVKSFGPLPEGVDCATPDDDIPGWPELIAPSGARLTTRADPAQAASDPCLLPPGAAFRGIDNRSYLYCLHDFDEDGTPLMKFSRSHGVIATRILSQPQGDVLEVVEVAKDDFLRFNPGDWVEITDEARVLAEQPGTMARVLSVDDPANTITLEDPLPAGALRLDGAGPDVDASLQPILRRWDQSGQIRDHDGALIVDLDAPGASGLIPAPADGTFIALEDGVEAALDIAPTGEAPRINDCWTFVARYADNSVEALDAAPPQDTHHHRCRLALVEADDGEWLGPVLSDCRDPIDLGGACCCTVVVSPGEDIQAAIDSLPDDFGGCVCLKPGLHEIREALRIETPNIVLRGESRGVTVRRLGGGTVLRLTGAVGIDIDKIAFEHRPEDGANTTGSGLVEMQLCAGVRLTGCVLRAPDEAGSVGVLLSGCSEVALLDSRFAGVAIGVAMLSRCDEITVEGNAMTLGGPQIPGQFGITARGATGPVHLRQNRIAGALTGISVNDDPTGANRGSLAAGSTVSGNEISMALQPVTGDGAARFFGIDSGAGDTVIDANRLYLAGGARVAIRYSGTGGKITRNLIEVDLNADDDGENTGIFIGPEEDTPHLTRQITVTGNSLRDVTAGIVAREVTDIQISGNEIDASPGRTILPGIMLDGATRPRVTDNSIREAWGGIFATGGRLLHCAGNTITDCAFGIVAATETQPTIAQNALTNIAMFGALTLLTVAQTKLSGNRFGNVGWSGGAACAIGGIMVLGDWEVEGNEILNTGLPLDGAPNGSAVAGIRGALILESRIDANTVTYSNIADLPDGREDRALQLQGLLEISIPVSDRRLAFGFPCQITNNKFIGKGQSALVELRQTDLNDTIRLRFERVFFNHNYCLHAGPGDAADSDATVILTGSAGVVMGNQVKAQERFIPSINMRNMTGTMVGNITSAGFAQDPNFPVNEADFNRQI</sequence>
<evidence type="ECO:0000259" key="2">
    <source>
        <dbReference type="Pfam" id="PF13229"/>
    </source>
</evidence>
<dbReference type="PANTHER" id="PTHR22990">
    <property type="entry name" value="F-BOX ONLY PROTEIN"/>
    <property type="match status" value="1"/>
</dbReference>
<dbReference type="OrthoDB" id="134981at2"/>
<gene>
    <name evidence="3" type="ORF">SAMN04515673_104209</name>
</gene>
<dbReference type="AlphaFoldDB" id="A0A1I6DPM2"/>
<keyword evidence="4" id="KW-1185">Reference proteome</keyword>
<evidence type="ECO:0000313" key="3">
    <source>
        <dbReference type="EMBL" id="SFR07308.1"/>
    </source>
</evidence>
<dbReference type="InterPro" id="IPR006626">
    <property type="entry name" value="PbH1"/>
</dbReference>
<dbReference type="SUPFAM" id="SSF51126">
    <property type="entry name" value="Pectin lyase-like"/>
    <property type="match status" value="2"/>
</dbReference>
<dbReference type="InterPro" id="IPR051550">
    <property type="entry name" value="SCF-Subunits/Alg-Epimerases"/>
</dbReference>
<dbReference type="InterPro" id="IPR012334">
    <property type="entry name" value="Pectin_lyas_fold"/>
</dbReference>
<dbReference type="GO" id="GO:0006511">
    <property type="term" value="P:ubiquitin-dependent protein catabolic process"/>
    <property type="evidence" value="ECO:0007669"/>
    <property type="project" value="TreeGrafter"/>
</dbReference>
<dbReference type="InterPro" id="IPR045392">
    <property type="entry name" value="DUF6519"/>
</dbReference>
<dbReference type="PANTHER" id="PTHR22990:SF15">
    <property type="entry name" value="F-BOX ONLY PROTEIN 10"/>
    <property type="match status" value="1"/>
</dbReference>
<dbReference type="Pfam" id="PF13229">
    <property type="entry name" value="Beta_helix"/>
    <property type="match status" value="1"/>
</dbReference>
<dbReference type="InterPro" id="IPR011050">
    <property type="entry name" value="Pectin_lyase_fold/virulence"/>
</dbReference>
<dbReference type="InterPro" id="IPR039448">
    <property type="entry name" value="Beta_helix"/>
</dbReference>
<reference evidence="3 4" key="1">
    <citation type="submission" date="2016-10" db="EMBL/GenBank/DDBJ databases">
        <authorList>
            <person name="de Groot N.N."/>
        </authorList>
    </citation>
    <scope>NUCLEOTIDE SEQUENCE [LARGE SCALE GENOMIC DNA]</scope>
    <source>
        <strain evidence="4">KMM 9023,NRIC 0796,JCM 17311,KCTC 23692</strain>
    </source>
</reference>
<accession>A0A1I6DPM2</accession>
<name>A0A1I6DPM2_9RHOB</name>
<evidence type="ECO:0000313" key="4">
    <source>
        <dbReference type="Proteomes" id="UP000199302"/>
    </source>
</evidence>